<dbReference type="InterPro" id="IPR017515">
    <property type="entry name" value="MeMalonyl-CoA_epimerase"/>
</dbReference>
<comment type="function">
    <text evidence="6">Methylmalonyl-CoA epimerase involved in propionyl-CoA metabolism.</text>
</comment>
<keyword evidence="4" id="KW-0170">Cobalt</keyword>
<dbReference type="CDD" id="cd07249">
    <property type="entry name" value="MMCE"/>
    <property type="match status" value="1"/>
</dbReference>
<dbReference type="Pfam" id="PF13669">
    <property type="entry name" value="Glyoxalase_4"/>
    <property type="match status" value="1"/>
</dbReference>
<keyword evidence="3" id="KW-0413">Isomerase</keyword>
<dbReference type="GO" id="GO:0046872">
    <property type="term" value="F:metal ion binding"/>
    <property type="evidence" value="ECO:0007669"/>
    <property type="project" value="UniProtKB-KW"/>
</dbReference>
<dbReference type="AlphaFoldDB" id="A0A131YY78"/>
<dbReference type="Gene3D" id="3.10.180.10">
    <property type="entry name" value="2,3-Dihydroxybiphenyl 1,2-Dioxygenase, domain 1"/>
    <property type="match status" value="1"/>
</dbReference>
<organism evidence="11">
    <name type="scientific">Rhipicephalus appendiculatus</name>
    <name type="common">Brown ear tick</name>
    <dbReference type="NCBI Taxonomy" id="34631"/>
    <lineage>
        <taxon>Eukaryota</taxon>
        <taxon>Metazoa</taxon>
        <taxon>Ecdysozoa</taxon>
        <taxon>Arthropoda</taxon>
        <taxon>Chelicerata</taxon>
        <taxon>Arachnida</taxon>
        <taxon>Acari</taxon>
        <taxon>Parasitiformes</taxon>
        <taxon>Ixodida</taxon>
        <taxon>Ixodoidea</taxon>
        <taxon>Ixodidae</taxon>
        <taxon>Rhipicephalinae</taxon>
        <taxon>Rhipicephalus</taxon>
        <taxon>Rhipicephalus</taxon>
    </lineage>
</organism>
<dbReference type="PANTHER" id="PTHR43048:SF3">
    <property type="entry name" value="METHYLMALONYL-COA EPIMERASE, MITOCHONDRIAL"/>
    <property type="match status" value="1"/>
</dbReference>
<sequence length="164" mass="17937">MMQSLLGAFVRAAGRPVVRSLQTSSITRQKWKILKLNHVAMATLQLEKVASFYRDTLGLKVSEPVPQNEHGVTTVFVDVGNTKFELLLPLGDKSPIANFLEKNKGGGTHHVCLEVDDIEAAVADLKQKGIRMLAEKTRIGAHGKPVMFLHPKDCGGVLVELEQA</sequence>
<dbReference type="SUPFAM" id="SSF54593">
    <property type="entry name" value="Glyoxalase/Bleomycin resistance protein/Dihydroxybiphenyl dioxygenase"/>
    <property type="match status" value="1"/>
</dbReference>
<dbReference type="FunFam" id="3.10.180.10:FF:000003">
    <property type="entry name" value="Methylmalonyl-CoA epimerase, mitochondrial"/>
    <property type="match status" value="1"/>
</dbReference>
<dbReference type="GO" id="GO:0005739">
    <property type="term" value="C:mitochondrion"/>
    <property type="evidence" value="ECO:0007669"/>
    <property type="project" value="TreeGrafter"/>
</dbReference>
<feature type="domain" description="VOC" evidence="10">
    <location>
        <begin position="35"/>
        <end position="164"/>
    </location>
</feature>
<dbReference type="PANTHER" id="PTHR43048">
    <property type="entry name" value="METHYLMALONYL-COA EPIMERASE"/>
    <property type="match status" value="1"/>
</dbReference>
<evidence type="ECO:0000259" key="10">
    <source>
        <dbReference type="PROSITE" id="PS51819"/>
    </source>
</evidence>
<accession>A0A131YY78</accession>
<dbReference type="InterPro" id="IPR051785">
    <property type="entry name" value="MMCE/EMCE_epimerase"/>
</dbReference>
<keyword evidence="2" id="KW-0479">Metal-binding</keyword>
<dbReference type="GO" id="GO:0004493">
    <property type="term" value="F:methylmalonyl-CoA epimerase activity"/>
    <property type="evidence" value="ECO:0007669"/>
    <property type="project" value="UniProtKB-EC"/>
</dbReference>
<reference evidence="11" key="1">
    <citation type="journal article" date="2016" name="Ticks Tick Borne Dis.">
        <title>De novo assembly and annotation of the salivary gland transcriptome of Rhipicephalus appendiculatus male and female ticks during blood feeding.</title>
        <authorList>
            <person name="de Castro M.H."/>
            <person name="de Klerk D."/>
            <person name="Pienaar R."/>
            <person name="Latif A.A."/>
            <person name="Rees D.J."/>
            <person name="Mans B.J."/>
        </authorList>
    </citation>
    <scope>NUCLEOTIDE SEQUENCE</scope>
    <source>
        <tissue evidence="11">Salivary glands</tissue>
    </source>
</reference>
<dbReference type="InterPro" id="IPR037523">
    <property type="entry name" value="VOC_core"/>
</dbReference>
<evidence type="ECO:0000256" key="1">
    <source>
        <dbReference type="ARBA" id="ARBA00009308"/>
    </source>
</evidence>
<evidence type="ECO:0000256" key="8">
    <source>
        <dbReference type="ARBA" id="ARBA00071337"/>
    </source>
</evidence>
<dbReference type="EMBL" id="GEDV01004949">
    <property type="protein sequence ID" value="JAP83608.1"/>
    <property type="molecule type" value="Transcribed_RNA"/>
</dbReference>
<evidence type="ECO:0000313" key="11">
    <source>
        <dbReference type="EMBL" id="JAP83608.1"/>
    </source>
</evidence>
<comment type="catalytic activity">
    <reaction evidence="5">
        <text>(R)-methylmalonyl-CoA = (S)-methylmalonyl-CoA</text>
        <dbReference type="Rhea" id="RHEA:20553"/>
        <dbReference type="ChEBI" id="CHEBI:57326"/>
        <dbReference type="ChEBI" id="CHEBI:57327"/>
        <dbReference type="EC" id="5.1.99.1"/>
    </reaction>
    <physiologicalReaction direction="right-to-left" evidence="5">
        <dbReference type="Rhea" id="RHEA:20555"/>
    </physiologicalReaction>
</comment>
<dbReference type="InterPro" id="IPR029068">
    <property type="entry name" value="Glyas_Bleomycin-R_OHBP_Dase"/>
</dbReference>
<evidence type="ECO:0000256" key="2">
    <source>
        <dbReference type="ARBA" id="ARBA00022723"/>
    </source>
</evidence>
<proteinExistence type="inferred from homology"/>
<evidence type="ECO:0000256" key="3">
    <source>
        <dbReference type="ARBA" id="ARBA00023235"/>
    </source>
</evidence>
<dbReference type="EC" id="5.1.99.1" evidence="7"/>
<evidence type="ECO:0000256" key="4">
    <source>
        <dbReference type="ARBA" id="ARBA00023285"/>
    </source>
</evidence>
<evidence type="ECO:0000256" key="9">
    <source>
        <dbReference type="ARBA" id="ARBA00081771"/>
    </source>
</evidence>
<dbReference type="GO" id="GO:0046491">
    <property type="term" value="P:L-methylmalonyl-CoA metabolic process"/>
    <property type="evidence" value="ECO:0007669"/>
    <property type="project" value="TreeGrafter"/>
</dbReference>
<evidence type="ECO:0000256" key="6">
    <source>
        <dbReference type="ARBA" id="ARBA00053742"/>
    </source>
</evidence>
<evidence type="ECO:0000256" key="5">
    <source>
        <dbReference type="ARBA" id="ARBA00050406"/>
    </source>
</evidence>
<evidence type="ECO:0000256" key="7">
    <source>
        <dbReference type="ARBA" id="ARBA00066411"/>
    </source>
</evidence>
<dbReference type="NCBIfam" id="TIGR03081">
    <property type="entry name" value="metmalonyl_epim"/>
    <property type="match status" value="1"/>
</dbReference>
<name>A0A131YY78_RHIAP</name>
<protein>
    <recommendedName>
        <fullName evidence="8">Methylmalonyl-CoA epimerase, mitochondrial</fullName>
        <ecNumber evidence="7">5.1.99.1</ecNumber>
    </recommendedName>
    <alternativeName>
        <fullName evidence="9">DL-methylmalonyl-CoA racemase</fullName>
    </alternativeName>
</protein>
<comment type="similarity">
    <text evidence="1">Belongs to the methylmalonyl-CoA epimerase family.</text>
</comment>
<dbReference type="PROSITE" id="PS51819">
    <property type="entry name" value="VOC"/>
    <property type="match status" value="1"/>
</dbReference>